<dbReference type="Pfam" id="PF00578">
    <property type="entry name" value="AhpC-TSA"/>
    <property type="match status" value="1"/>
</dbReference>
<dbReference type="InterPro" id="IPR006311">
    <property type="entry name" value="TAT_signal"/>
</dbReference>
<comment type="caution">
    <text evidence="3">The sequence shown here is derived from an EMBL/GenBank/DDBJ whole genome shotgun (WGS) entry which is preliminary data.</text>
</comment>
<dbReference type="Gene3D" id="3.40.30.10">
    <property type="entry name" value="Glutaredoxin"/>
    <property type="match status" value="1"/>
</dbReference>
<protein>
    <recommendedName>
        <fullName evidence="2">Thioredoxin domain-containing protein</fullName>
    </recommendedName>
</protein>
<evidence type="ECO:0000256" key="1">
    <source>
        <dbReference type="ARBA" id="ARBA00023284"/>
    </source>
</evidence>
<dbReference type="GO" id="GO:0015036">
    <property type="term" value="F:disulfide oxidoreductase activity"/>
    <property type="evidence" value="ECO:0007669"/>
    <property type="project" value="UniProtKB-ARBA"/>
</dbReference>
<organism evidence="3 4">
    <name type="scientific">Lampropedia cohaerens</name>
    <dbReference type="NCBI Taxonomy" id="1610491"/>
    <lineage>
        <taxon>Bacteria</taxon>
        <taxon>Pseudomonadati</taxon>
        <taxon>Pseudomonadota</taxon>
        <taxon>Betaproteobacteria</taxon>
        <taxon>Burkholderiales</taxon>
        <taxon>Comamonadaceae</taxon>
        <taxon>Lampropedia</taxon>
    </lineage>
</organism>
<accession>A0A0U1Q392</accession>
<dbReference type="PROSITE" id="PS00194">
    <property type="entry name" value="THIOREDOXIN_1"/>
    <property type="match status" value="1"/>
</dbReference>
<feature type="domain" description="Thioredoxin" evidence="2">
    <location>
        <begin position="49"/>
        <end position="185"/>
    </location>
</feature>
<dbReference type="GO" id="GO:0016209">
    <property type="term" value="F:antioxidant activity"/>
    <property type="evidence" value="ECO:0007669"/>
    <property type="project" value="InterPro"/>
</dbReference>
<dbReference type="PANTHER" id="PTHR42852">
    <property type="entry name" value="THIOL:DISULFIDE INTERCHANGE PROTEIN DSBE"/>
    <property type="match status" value="1"/>
</dbReference>
<dbReference type="SUPFAM" id="SSF52833">
    <property type="entry name" value="Thioredoxin-like"/>
    <property type="match status" value="1"/>
</dbReference>
<keyword evidence="1" id="KW-0676">Redox-active center</keyword>
<dbReference type="PROSITE" id="PS51318">
    <property type="entry name" value="TAT"/>
    <property type="match status" value="1"/>
</dbReference>
<sequence>MRNMTSSPTPAPASPPVKRRTWLAAALAAGVAAAAGGAWHLRRQTAPSDAVDDRLWNIALPQLDGQTMAMRQWLGHPIIVNFWATWCAPCVQELPLLNAFHQAQPQWRVVGVAVDTPENVARFVKRFSLQFPVGIAGAQGVQLAQSLGSTGGLPFTLMSDASGRIRATKSGQIHAQDLDSWLQMA</sequence>
<dbReference type="PANTHER" id="PTHR42852:SF13">
    <property type="entry name" value="PROTEIN DIPZ"/>
    <property type="match status" value="1"/>
</dbReference>
<gene>
    <name evidence="3" type="ORF">AAV94_01810</name>
</gene>
<dbReference type="CDD" id="cd02966">
    <property type="entry name" value="TlpA_like_family"/>
    <property type="match status" value="1"/>
</dbReference>
<dbReference type="EMBL" id="LBNQ01000009">
    <property type="protein sequence ID" value="KKW69217.1"/>
    <property type="molecule type" value="Genomic_DNA"/>
</dbReference>
<proteinExistence type="predicted"/>
<dbReference type="InterPro" id="IPR050553">
    <property type="entry name" value="Thioredoxin_ResA/DsbE_sf"/>
</dbReference>
<name>A0A0U1Q392_9BURK</name>
<dbReference type="Proteomes" id="UP000050580">
    <property type="component" value="Unassembled WGS sequence"/>
</dbReference>
<dbReference type="AlphaFoldDB" id="A0A0U1Q392"/>
<dbReference type="InterPro" id="IPR017937">
    <property type="entry name" value="Thioredoxin_CS"/>
</dbReference>
<evidence type="ECO:0000313" key="3">
    <source>
        <dbReference type="EMBL" id="KKW69217.1"/>
    </source>
</evidence>
<keyword evidence="4" id="KW-1185">Reference proteome</keyword>
<dbReference type="InterPro" id="IPR013766">
    <property type="entry name" value="Thioredoxin_domain"/>
</dbReference>
<dbReference type="PROSITE" id="PS51352">
    <property type="entry name" value="THIOREDOXIN_2"/>
    <property type="match status" value="1"/>
</dbReference>
<dbReference type="STRING" id="1610491.AAV94_01810"/>
<dbReference type="InterPro" id="IPR036249">
    <property type="entry name" value="Thioredoxin-like_sf"/>
</dbReference>
<evidence type="ECO:0000259" key="2">
    <source>
        <dbReference type="PROSITE" id="PS51352"/>
    </source>
</evidence>
<dbReference type="InterPro" id="IPR000866">
    <property type="entry name" value="AhpC/TSA"/>
</dbReference>
<evidence type="ECO:0000313" key="4">
    <source>
        <dbReference type="Proteomes" id="UP000050580"/>
    </source>
</evidence>
<reference evidence="3 4" key="1">
    <citation type="submission" date="2015-05" db="EMBL/GenBank/DDBJ databases">
        <title>Draft genome sequence of Lampropedia sp. CT6, isolated from the microbial mat of a hot water spring, located at Manikaran, India.</title>
        <authorList>
            <person name="Tripathi C."/>
            <person name="Rani P."/>
            <person name="Mahato N.K."/>
            <person name="Lal R."/>
        </authorList>
    </citation>
    <scope>NUCLEOTIDE SEQUENCE [LARGE SCALE GENOMIC DNA]</scope>
    <source>
        <strain evidence="3 4">CT6</strain>
    </source>
</reference>